<dbReference type="KEGG" id="bfo:118410393"/>
<evidence type="ECO:0000256" key="2">
    <source>
        <dbReference type="ARBA" id="ARBA00008744"/>
    </source>
</evidence>
<evidence type="ECO:0000256" key="3">
    <source>
        <dbReference type="ARBA" id="ARBA00022676"/>
    </source>
</evidence>
<feature type="transmembrane region" description="Helical" evidence="9">
    <location>
        <begin position="348"/>
        <end position="366"/>
    </location>
</feature>
<organism evidence="10 11">
    <name type="scientific">Branchiostoma floridae</name>
    <name type="common">Florida lancelet</name>
    <name type="synonym">Amphioxus</name>
    <dbReference type="NCBI Taxonomy" id="7739"/>
    <lineage>
        <taxon>Eukaryota</taxon>
        <taxon>Metazoa</taxon>
        <taxon>Chordata</taxon>
        <taxon>Cephalochordata</taxon>
        <taxon>Leptocardii</taxon>
        <taxon>Amphioxiformes</taxon>
        <taxon>Branchiostomatidae</taxon>
        <taxon>Branchiostoma</taxon>
    </lineage>
</organism>
<evidence type="ECO:0000313" key="10">
    <source>
        <dbReference type="Proteomes" id="UP000001554"/>
    </source>
</evidence>
<feature type="region of interest" description="Disordered" evidence="8">
    <location>
        <begin position="500"/>
        <end position="526"/>
    </location>
</feature>
<dbReference type="AlphaFoldDB" id="A0A9J7MHS6"/>
<dbReference type="OrthoDB" id="6019623at2759"/>
<feature type="transmembrane region" description="Helical" evidence="9">
    <location>
        <begin position="534"/>
        <end position="554"/>
    </location>
</feature>
<comment type="subcellular location">
    <subcellularLocation>
        <location evidence="1">Membrane</location>
        <topology evidence="1">Multi-pass membrane protein</topology>
    </subcellularLocation>
</comment>
<dbReference type="CDD" id="cd20177">
    <property type="entry name" value="Dpy19"/>
    <property type="match status" value="1"/>
</dbReference>
<dbReference type="GeneID" id="118410393"/>
<accession>A0A9J7MHS6</accession>
<gene>
    <name evidence="11" type="primary">LOC118410393</name>
</gene>
<dbReference type="GO" id="GO:0005789">
    <property type="term" value="C:endoplasmic reticulum membrane"/>
    <property type="evidence" value="ECO:0000318"/>
    <property type="project" value="GO_Central"/>
</dbReference>
<proteinExistence type="inferred from homology"/>
<feature type="compositionally biased region" description="Acidic residues" evidence="8">
    <location>
        <begin position="514"/>
        <end position="524"/>
    </location>
</feature>
<feature type="transmembrane region" description="Helical" evidence="9">
    <location>
        <begin position="472"/>
        <end position="490"/>
    </location>
</feature>
<feature type="transmembrane region" description="Helical" evidence="9">
    <location>
        <begin position="79"/>
        <end position="99"/>
    </location>
</feature>
<dbReference type="PANTHER" id="PTHR31488:SF1">
    <property type="entry name" value="C-MANNOSYLTRANSFERASE DPY19L1"/>
    <property type="match status" value="1"/>
</dbReference>
<reference evidence="11" key="2">
    <citation type="submission" date="2025-08" db="UniProtKB">
        <authorList>
            <consortium name="RefSeq"/>
        </authorList>
    </citation>
    <scope>IDENTIFICATION</scope>
    <source>
        <strain evidence="11">S238N-H82</strain>
        <tissue evidence="11">Testes</tissue>
    </source>
</reference>
<keyword evidence="5 9" id="KW-0812">Transmembrane</keyword>
<keyword evidence="7 9" id="KW-0472">Membrane</keyword>
<evidence type="ECO:0000256" key="4">
    <source>
        <dbReference type="ARBA" id="ARBA00022679"/>
    </source>
</evidence>
<name>A0A9J7MHS6_BRAFL</name>
<feature type="transmembrane region" description="Helical" evidence="9">
    <location>
        <begin position="278"/>
        <end position="294"/>
    </location>
</feature>
<feature type="compositionally biased region" description="Basic and acidic residues" evidence="8">
    <location>
        <begin position="501"/>
        <end position="513"/>
    </location>
</feature>
<feature type="transmembrane region" description="Helical" evidence="9">
    <location>
        <begin position="372"/>
        <end position="392"/>
    </location>
</feature>
<dbReference type="OMA" id="YDNITEY"/>
<feature type="transmembrane region" description="Helical" evidence="9">
    <location>
        <begin position="236"/>
        <end position="258"/>
    </location>
</feature>
<reference evidence="10" key="1">
    <citation type="journal article" date="2020" name="Nat. Ecol. Evol.">
        <title>Deeply conserved synteny resolves early events in vertebrate evolution.</title>
        <authorList>
            <person name="Simakov O."/>
            <person name="Marletaz F."/>
            <person name="Yue J.X."/>
            <person name="O'Connell B."/>
            <person name="Jenkins J."/>
            <person name="Brandt A."/>
            <person name="Calef R."/>
            <person name="Tung C.H."/>
            <person name="Huang T.K."/>
            <person name="Schmutz J."/>
            <person name="Satoh N."/>
            <person name="Yu J.K."/>
            <person name="Putnam N.H."/>
            <person name="Green R.E."/>
            <person name="Rokhsar D.S."/>
        </authorList>
    </citation>
    <scope>NUCLEOTIDE SEQUENCE [LARGE SCALE GENOMIC DNA]</scope>
    <source>
        <strain evidence="10">S238N-H82</strain>
    </source>
</reference>
<dbReference type="GO" id="GO:0000030">
    <property type="term" value="F:mannosyltransferase activity"/>
    <property type="evidence" value="ECO:0000318"/>
    <property type="project" value="GO_Central"/>
</dbReference>
<sequence>MIIDLLFYGSCPPFNIGIAYSSTCKKSVHKLAGRVLSRSRLQLAGKESMAVKNRKVRSGGTASASGGVYSLGTSGFGGGVVRVAVISVIAIVFSVLHGYHISSMFESDRHFSHLSTLERELTFRTEMGLYYSYFKTIAESKTFLEGLHAVMYDNVTEYPTTINVLKRFNLYPEVVLAAAYRTYETIMGMLGRPTKLCWTVNRGEGMSPVQSCEGMGEPAYFYVNSVFVQNGLMMGLFFIFGTYLSGSMVGGLLTVASFFYNHGECTRVQWTPPLRESFAFPMLALQMFLITYMLRSRGVSWKHVVLLAACNVTFILPWQFAQFALLTQMTAVFLVYVMGFIPADRVKAIVTGHILGLMVSYVLLFGNEMLLTSFYASCLLTVMAIVSFKPLLQRQVFSIGIMALQGVFFVAGCIGLKMVISKVLNVTDDAHIANILRSKFSDYRDFHTMLYTCAAEFDFMEVKTPIRLSETLLLPGGMVVVAMIIYKCLLPQAKKWFAQTQEKEPTENGRDPADSESESSEDSDGAPIDPSAAIVYHMLQLMAFFLLALIIMRLKLFFTPQLCLAVSLLASRQLFGWVGSQTRHTFILFIVLGAMSIKGSSELRHQWSILGEFSNVPHEEMMEWMIARTPPDAVFAGAMPTMASIKLSAHRAIVNHPHYEDAGLRERTKRVYGMYSRKPVEEVHRDLLAMGVTHFVLEMSWCHRRTKPGCSLPEIWDLEDPQRAGKQPTCDAVKKKPEPYFKVLFKNKIYIVLKVLQVQDM</sequence>
<dbReference type="Pfam" id="PF10034">
    <property type="entry name" value="Dpy19"/>
    <property type="match status" value="1"/>
</dbReference>
<evidence type="ECO:0000256" key="8">
    <source>
        <dbReference type="SAM" id="MobiDB-lite"/>
    </source>
</evidence>
<feature type="transmembrane region" description="Helical" evidence="9">
    <location>
        <begin position="301"/>
        <end position="318"/>
    </location>
</feature>
<evidence type="ECO:0000256" key="6">
    <source>
        <dbReference type="ARBA" id="ARBA00022989"/>
    </source>
</evidence>
<evidence type="ECO:0000256" key="9">
    <source>
        <dbReference type="SAM" id="Phobius"/>
    </source>
</evidence>
<protein>
    <submittedName>
        <fullName evidence="11">Probable C-mannosyltransferase DPY19L1</fullName>
    </submittedName>
</protein>
<dbReference type="InterPro" id="IPR018732">
    <property type="entry name" value="Dpy-19/Dpy-19-like"/>
</dbReference>
<keyword evidence="4" id="KW-0808">Transferase</keyword>
<evidence type="ECO:0000313" key="11">
    <source>
        <dbReference type="RefSeq" id="XP_035667981.1"/>
    </source>
</evidence>
<dbReference type="Proteomes" id="UP000001554">
    <property type="component" value="Chromosome 1"/>
</dbReference>
<feature type="transmembrane region" description="Helical" evidence="9">
    <location>
        <begin position="399"/>
        <end position="420"/>
    </location>
</feature>
<dbReference type="RefSeq" id="XP_035667981.1">
    <property type="nucleotide sequence ID" value="XM_035812088.1"/>
</dbReference>
<dbReference type="InterPro" id="IPR047462">
    <property type="entry name" value="Dpy19"/>
</dbReference>
<comment type="similarity">
    <text evidence="2">Belongs to the dpy-19 family.</text>
</comment>
<keyword evidence="10" id="KW-1185">Reference proteome</keyword>
<keyword evidence="3" id="KW-0328">Glycosyltransferase</keyword>
<evidence type="ECO:0000256" key="7">
    <source>
        <dbReference type="ARBA" id="ARBA00023136"/>
    </source>
</evidence>
<evidence type="ECO:0000256" key="1">
    <source>
        <dbReference type="ARBA" id="ARBA00004141"/>
    </source>
</evidence>
<dbReference type="PANTHER" id="PTHR31488">
    <property type="entry name" value="DPY-19-LIKE 1, LIKE (H. SAPIENS)"/>
    <property type="match status" value="1"/>
</dbReference>
<feature type="transmembrane region" description="Helical" evidence="9">
    <location>
        <begin position="324"/>
        <end position="341"/>
    </location>
</feature>
<evidence type="ECO:0000256" key="5">
    <source>
        <dbReference type="ARBA" id="ARBA00022692"/>
    </source>
</evidence>
<keyword evidence="6 9" id="KW-1133">Transmembrane helix</keyword>